<proteinExistence type="predicted"/>
<evidence type="ECO:0000313" key="3">
    <source>
        <dbReference type="Proteomes" id="UP000028091"/>
    </source>
</evidence>
<dbReference type="SMART" id="SM00471">
    <property type="entry name" value="HDc"/>
    <property type="match status" value="1"/>
</dbReference>
<dbReference type="Pfam" id="PF01966">
    <property type="entry name" value="HD"/>
    <property type="match status" value="1"/>
</dbReference>
<dbReference type="eggNOG" id="COG1418">
    <property type="taxonomic scope" value="Bacteria"/>
</dbReference>
<evidence type="ECO:0000259" key="1">
    <source>
        <dbReference type="PROSITE" id="PS51831"/>
    </source>
</evidence>
<dbReference type="Proteomes" id="UP000028091">
    <property type="component" value="Unassembled WGS sequence"/>
</dbReference>
<feature type="domain" description="HD" evidence="1">
    <location>
        <begin position="23"/>
        <end position="140"/>
    </location>
</feature>
<dbReference type="InterPro" id="IPR006674">
    <property type="entry name" value="HD_domain"/>
</dbReference>
<reference evidence="2 3" key="1">
    <citation type="submission" date="2012-09" db="EMBL/GenBank/DDBJ databases">
        <title>Genome Sequence of Bacillus sp. DW5-4.</title>
        <authorList>
            <person name="Lai Q."/>
            <person name="Liu Y."/>
            <person name="Shao Z."/>
        </authorList>
    </citation>
    <scope>NUCLEOTIDE SEQUENCE [LARGE SCALE GENOMIC DNA]</scope>
    <source>
        <strain evidence="2 3">DW5-4</strain>
    </source>
</reference>
<dbReference type="AlphaFoldDB" id="A0A081LG89"/>
<dbReference type="InterPro" id="IPR006675">
    <property type="entry name" value="HDIG_dom"/>
</dbReference>
<keyword evidence="2" id="KW-0378">Hydrolase</keyword>
<dbReference type="InterPro" id="IPR003607">
    <property type="entry name" value="HD/PDEase_dom"/>
</dbReference>
<dbReference type="PROSITE" id="PS51831">
    <property type="entry name" value="HD"/>
    <property type="match status" value="1"/>
</dbReference>
<comment type="caution">
    <text evidence="2">The sequence shown here is derived from an EMBL/GenBank/DDBJ whole genome shotgun (WGS) entry which is preliminary data.</text>
</comment>
<dbReference type="SUPFAM" id="SSF109604">
    <property type="entry name" value="HD-domain/PDEase-like"/>
    <property type="match status" value="1"/>
</dbReference>
<dbReference type="EMBL" id="JOTP01000001">
    <property type="protein sequence ID" value="KEP28265.1"/>
    <property type="molecule type" value="Genomic_DNA"/>
</dbReference>
<evidence type="ECO:0000313" key="2">
    <source>
        <dbReference type="EMBL" id="KEP28265.1"/>
    </source>
</evidence>
<sequence>MRKVTLMDVYTHPVAQKYLNRSGKAHAIACAYHAFKLAMQAGINPDLAVKAALLHDIGHYEWYTAGGEWDYETYRRNDIHAIKGAERAHKLLIRLGEEPKAAKDIALAILLHTDSYLPEGDLHKDTLQQIVKKADEMDEEPGGQHHYRQIDESLALKKMADLDQKVQQALQPMKRSV</sequence>
<dbReference type="Gene3D" id="1.10.3210.10">
    <property type="entry name" value="Hypothetical protein af1432"/>
    <property type="match status" value="1"/>
</dbReference>
<dbReference type="RefSeq" id="WP_034317122.1">
    <property type="nucleotide sequence ID" value="NZ_JOTP01000001.1"/>
</dbReference>
<name>A0A081LG89_9BACI</name>
<dbReference type="OrthoDB" id="2352233at2"/>
<dbReference type="NCBIfam" id="TIGR00277">
    <property type="entry name" value="HDIG"/>
    <property type="match status" value="1"/>
</dbReference>
<dbReference type="CDD" id="cd00077">
    <property type="entry name" value="HDc"/>
    <property type="match status" value="1"/>
</dbReference>
<protein>
    <submittedName>
        <fullName evidence="2">Phosphohydrolase</fullName>
    </submittedName>
</protein>
<accession>A0A081LG89</accession>
<gene>
    <name evidence="2" type="ORF">BA70_01360</name>
</gene>
<dbReference type="GO" id="GO:0016787">
    <property type="term" value="F:hydrolase activity"/>
    <property type="evidence" value="ECO:0007669"/>
    <property type="project" value="UniProtKB-KW"/>
</dbReference>
<keyword evidence="3" id="KW-1185">Reference proteome</keyword>
<organism evidence="2 3">
    <name type="scientific">Bacillus zhangzhouensis</name>
    <dbReference type="NCBI Taxonomy" id="1178540"/>
    <lineage>
        <taxon>Bacteria</taxon>
        <taxon>Bacillati</taxon>
        <taxon>Bacillota</taxon>
        <taxon>Bacilli</taxon>
        <taxon>Bacillales</taxon>
        <taxon>Bacillaceae</taxon>
        <taxon>Bacillus</taxon>
    </lineage>
</organism>